<dbReference type="InterPro" id="IPR000408">
    <property type="entry name" value="Reg_chr_condens"/>
</dbReference>
<evidence type="ECO:0000313" key="4">
    <source>
        <dbReference type="Proteomes" id="UP000034883"/>
    </source>
</evidence>
<dbReference type="Pfam" id="PF13540">
    <property type="entry name" value="RCC1_2"/>
    <property type="match status" value="3"/>
</dbReference>
<feature type="region of interest" description="Disordered" evidence="1">
    <location>
        <begin position="257"/>
        <end position="278"/>
    </location>
</feature>
<protein>
    <submittedName>
        <fullName evidence="3">BNR repeat domain protein</fullName>
    </submittedName>
</protein>
<feature type="chain" id="PRO_5002511059" evidence="2">
    <location>
        <begin position="27"/>
        <end position="1047"/>
    </location>
</feature>
<dbReference type="GO" id="GO:0005737">
    <property type="term" value="C:cytoplasm"/>
    <property type="evidence" value="ECO:0007669"/>
    <property type="project" value="TreeGrafter"/>
</dbReference>
<reference evidence="3 4" key="1">
    <citation type="submission" date="2015-03" db="EMBL/GenBank/DDBJ databases">
        <title>Genome assembly of Sandaracinus amylolyticus DSM 53668.</title>
        <authorList>
            <person name="Sharma G."/>
            <person name="Subramanian S."/>
        </authorList>
    </citation>
    <scope>NUCLEOTIDE SEQUENCE [LARGE SCALE GENOMIC DNA]</scope>
    <source>
        <strain evidence="3 4">DSM 53668</strain>
    </source>
</reference>
<organism evidence="3 4">
    <name type="scientific">Sandaracinus amylolyticus</name>
    <dbReference type="NCBI Taxonomy" id="927083"/>
    <lineage>
        <taxon>Bacteria</taxon>
        <taxon>Pseudomonadati</taxon>
        <taxon>Myxococcota</taxon>
        <taxon>Polyangia</taxon>
        <taxon>Polyangiales</taxon>
        <taxon>Sandaracinaceae</taxon>
        <taxon>Sandaracinus</taxon>
    </lineage>
</organism>
<dbReference type="AlphaFoldDB" id="A0A0F6VZ16"/>
<dbReference type="InterPro" id="IPR009091">
    <property type="entry name" value="RCC1/BLIP-II"/>
</dbReference>
<dbReference type="PROSITE" id="PS51257">
    <property type="entry name" value="PROKAR_LIPOPROTEIN"/>
    <property type="match status" value="1"/>
</dbReference>
<name>A0A0F6VZ16_9BACT</name>
<dbReference type="InterPro" id="IPR051553">
    <property type="entry name" value="Ran_GTPase-activating"/>
</dbReference>
<evidence type="ECO:0000256" key="2">
    <source>
        <dbReference type="SAM" id="SignalP"/>
    </source>
</evidence>
<dbReference type="OrthoDB" id="9758365at2"/>
<dbReference type="EMBL" id="CP011125">
    <property type="protein sequence ID" value="AKF03255.1"/>
    <property type="molecule type" value="Genomic_DNA"/>
</dbReference>
<gene>
    <name evidence="3" type="ORF">DB32_000404</name>
</gene>
<dbReference type="RefSeq" id="WP_053230710.1">
    <property type="nucleotide sequence ID" value="NZ_CP011125.1"/>
</dbReference>
<dbReference type="PANTHER" id="PTHR45982">
    <property type="entry name" value="REGULATOR OF CHROMOSOME CONDENSATION"/>
    <property type="match status" value="1"/>
</dbReference>
<dbReference type="GO" id="GO:0005085">
    <property type="term" value="F:guanyl-nucleotide exchange factor activity"/>
    <property type="evidence" value="ECO:0007669"/>
    <property type="project" value="TreeGrafter"/>
</dbReference>
<dbReference type="PANTHER" id="PTHR45982:SF1">
    <property type="entry name" value="REGULATOR OF CHROMOSOME CONDENSATION"/>
    <property type="match status" value="1"/>
</dbReference>
<dbReference type="Gene3D" id="2.130.10.30">
    <property type="entry name" value="Regulator of chromosome condensation 1/beta-lactamase-inhibitor protein II"/>
    <property type="match status" value="4"/>
</dbReference>
<dbReference type="Proteomes" id="UP000034883">
    <property type="component" value="Chromosome"/>
</dbReference>
<keyword evidence="2" id="KW-0732">Signal</keyword>
<proteinExistence type="predicted"/>
<feature type="signal peptide" evidence="2">
    <location>
        <begin position="1"/>
        <end position="26"/>
    </location>
</feature>
<dbReference type="KEGG" id="samy:DB32_000404"/>
<evidence type="ECO:0000313" key="3">
    <source>
        <dbReference type="EMBL" id="AKF03255.1"/>
    </source>
</evidence>
<dbReference type="SUPFAM" id="SSF50985">
    <property type="entry name" value="RCC1/BLIP-II"/>
    <property type="match status" value="3"/>
</dbReference>
<dbReference type="Pfam" id="PF00415">
    <property type="entry name" value="RCC1"/>
    <property type="match status" value="2"/>
</dbReference>
<dbReference type="STRING" id="927083.DB32_000404"/>
<dbReference type="InterPro" id="IPR021655">
    <property type="entry name" value="Put_metal-bd"/>
</dbReference>
<keyword evidence="4" id="KW-1185">Reference proteome</keyword>
<dbReference type="PROSITE" id="PS50012">
    <property type="entry name" value="RCC1_3"/>
    <property type="match status" value="6"/>
</dbReference>
<evidence type="ECO:0000256" key="1">
    <source>
        <dbReference type="SAM" id="MobiDB-lite"/>
    </source>
</evidence>
<accession>A0A0F6VZ16</accession>
<dbReference type="PRINTS" id="PR00633">
    <property type="entry name" value="RCCNDNSATION"/>
</dbReference>
<dbReference type="Pfam" id="PF11617">
    <property type="entry name" value="Cu-binding_MopE"/>
    <property type="match status" value="4"/>
</dbReference>
<sequence>MIASLRFADRARVLPLSMVVALALVAACGDDDGPSDGDGGLVDRDALAGDCTADRECADDIFCDGVERCVASRCVAGAMPCLASQTCDETEARCVSDCTIATDADGDGSRAIDCGGDDCDDANDQRFPGNFERCDAVGLDEDCDATTLAGDEGDADDDGEVSSACCQASALGALTCGGDCDDTRAGISPGAIEVCNGIDDDCNGLLDHPAEDNDGDGHADVLCAGTLASDCDDTDPRVYFDAPEICDGRDDDCRIGGERTRVPGAQPGEDDDGDGHAALASSCLDAPGALPKDDCDDSRAATYPGAFESCNGIDDDCDGVVDELDGSTVAGTGCVPRAIAAGDAHTCAIRPDGRVVCWGGNTSGELGDTAAAADEAVLVGGVEGAREIDAGAGTTCARGADDVLTCWGWDGLLGPRTTLGFPAVAGGFGRLAGLGAVSDFSLGGQHACAVRGGRVVCWGASCQRVVDGTTSECAPSTSQGTTEIAGITDAVQVDAGTLMNCAARSSGRVTCWGPNYGGMLGGGTTAPGVVEVTGITDAVEVAIGYDFACARHASGAVSCWGGGDDGRLGCQGTTGCPASGALATAPVRVTGLTDAVHVGAGGGRHACALRATGTLVCWGDNTHGQIGDDSWAGPGTTSGADARAPVAVSELTDVVSFTVGVDHTCATRVDGTYCWGLGDSRQLGDGRTDHLASTPHPGYLRTTRPVRVSAIVAPLDVEAGHDESCFVRHDGAVLCAGTSTWGEIDPAGREYRGVPQRAFGRGDLVATHVSFGMGCRVARTGEMVCDTQYFGERTTMPDAISTTVGTDFGCALARDGTVSCFGRNGSGQLGADYAMSASSDLLSVVGLDDVVEIASGTFHACARTPDAVFCWGRGSEGQLGSARAARVPAPLPVEGLDGRPVDIDAHENTTCAVLADGRVFCWGEALGAWPGASSPEAIDGLAGHAEQVAVGGDHACVRTRDGRAHCFGSGANGRLGTGGTSSSAVAVPVPTLRNVVTIDCGRQHCCAVRASGQPVCWGAGGYWLANGATAEPIADQLVPRMALDIGR</sequence>